<dbReference type="Proteomes" id="UP000660885">
    <property type="component" value="Unassembled WGS sequence"/>
</dbReference>
<dbReference type="EMBL" id="JAETWB010000016">
    <property type="protein sequence ID" value="MBL6080694.1"/>
    <property type="molecule type" value="Genomic_DNA"/>
</dbReference>
<dbReference type="Pfam" id="PF20075">
    <property type="entry name" value="DUF6471"/>
    <property type="match status" value="1"/>
</dbReference>
<protein>
    <recommendedName>
        <fullName evidence="1">DUF6471 domain-containing protein</fullName>
    </recommendedName>
</protein>
<feature type="domain" description="DUF6471" evidence="1">
    <location>
        <begin position="23"/>
        <end position="87"/>
    </location>
</feature>
<evidence type="ECO:0000313" key="2">
    <source>
        <dbReference type="EMBL" id="MBL6080694.1"/>
    </source>
</evidence>
<accession>A0ABS1U9T5</accession>
<sequence length="90" mass="9923">MMAYAIVRGATMVDTETADTAEWQARAKGLLKAELKRRNVTYAQLAERLAAIGVKDTEPNIRNKIARGGFTAVFLLQVMTAIGAREIRLD</sequence>
<comment type="caution">
    <text evidence="2">The sequence shown here is derived from an EMBL/GenBank/DDBJ whole genome shotgun (WGS) entry which is preliminary data.</text>
</comment>
<proteinExistence type="predicted"/>
<gene>
    <name evidence="2" type="ORF">JMJ56_22000</name>
</gene>
<organism evidence="2 3">
    <name type="scientific">Belnapia arida</name>
    <dbReference type="NCBI Taxonomy" id="2804533"/>
    <lineage>
        <taxon>Bacteria</taxon>
        <taxon>Pseudomonadati</taxon>
        <taxon>Pseudomonadota</taxon>
        <taxon>Alphaproteobacteria</taxon>
        <taxon>Acetobacterales</taxon>
        <taxon>Roseomonadaceae</taxon>
        <taxon>Belnapia</taxon>
    </lineage>
</organism>
<dbReference type="InterPro" id="IPR045526">
    <property type="entry name" value="DUF6471"/>
</dbReference>
<evidence type="ECO:0000313" key="3">
    <source>
        <dbReference type="Proteomes" id="UP000660885"/>
    </source>
</evidence>
<evidence type="ECO:0000259" key="1">
    <source>
        <dbReference type="Pfam" id="PF20075"/>
    </source>
</evidence>
<keyword evidence="3" id="KW-1185">Reference proteome</keyword>
<name>A0ABS1U9T5_9PROT</name>
<reference evidence="2 3" key="1">
    <citation type="submission" date="2021-01" db="EMBL/GenBank/DDBJ databases">
        <title>Belnapia mucosa sp. nov. and Belnapia arida sp. nov., isolated from the Tabernas Desert (Almeria, Spain).</title>
        <authorList>
            <person name="Molina-Menor E."/>
            <person name="Vidal-Verdu A."/>
            <person name="Calonge A."/>
            <person name="Satari L."/>
            <person name="Pereto J."/>
            <person name="Porcar M."/>
        </authorList>
    </citation>
    <scope>NUCLEOTIDE SEQUENCE [LARGE SCALE GENOMIC DNA]</scope>
    <source>
        <strain evidence="2 3">T18</strain>
    </source>
</reference>